<dbReference type="Proteomes" id="UP000823485">
    <property type="component" value="Unassembled WGS sequence"/>
</dbReference>
<dbReference type="EMBL" id="JAFBFH010000006">
    <property type="protein sequence ID" value="MBM7714233.1"/>
    <property type="molecule type" value="Genomic_DNA"/>
</dbReference>
<comment type="caution">
    <text evidence="1">The sequence shown here is derived from an EMBL/GenBank/DDBJ whole genome shotgun (WGS) entry which is preliminary data.</text>
</comment>
<sequence>MQEGNPTITRMPESMSHVTYDGGRGICIGDSHSTLPRVWLPDVDKKQETFVD</sequence>
<organism evidence="1 2">
    <name type="scientific">Siminovitchia thermophila</name>
    <dbReference type="NCBI Taxonomy" id="1245522"/>
    <lineage>
        <taxon>Bacteria</taxon>
        <taxon>Bacillati</taxon>
        <taxon>Bacillota</taxon>
        <taxon>Bacilli</taxon>
        <taxon>Bacillales</taxon>
        <taxon>Bacillaceae</taxon>
        <taxon>Siminovitchia</taxon>
    </lineage>
</organism>
<protein>
    <submittedName>
        <fullName evidence="1">Uncharacterized protein</fullName>
    </submittedName>
</protein>
<reference evidence="1 2" key="1">
    <citation type="submission" date="2021-01" db="EMBL/GenBank/DDBJ databases">
        <title>Genomic Encyclopedia of Type Strains, Phase IV (KMG-IV): sequencing the most valuable type-strain genomes for metagenomic binning, comparative biology and taxonomic classification.</title>
        <authorList>
            <person name="Goeker M."/>
        </authorList>
    </citation>
    <scope>NUCLEOTIDE SEQUENCE [LARGE SCALE GENOMIC DNA]</scope>
    <source>
        <strain evidence="1 2">DSM 105453</strain>
    </source>
</reference>
<evidence type="ECO:0000313" key="1">
    <source>
        <dbReference type="EMBL" id="MBM7714233.1"/>
    </source>
</evidence>
<keyword evidence="2" id="KW-1185">Reference proteome</keyword>
<name>A0ABS2R3M5_9BACI</name>
<dbReference type="RefSeq" id="WP_171973909.1">
    <property type="nucleotide sequence ID" value="NZ_JAFBFH010000006.1"/>
</dbReference>
<accession>A0ABS2R3M5</accession>
<proteinExistence type="predicted"/>
<evidence type="ECO:0000313" key="2">
    <source>
        <dbReference type="Proteomes" id="UP000823485"/>
    </source>
</evidence>
<gene>
    <name evidence="1" type="ORF">JOC94_001205</name>
</gene>